<dbReference type="GO" id="GO:0000155">
    <property type="term" value="F:phosphorelay sensor kinase activity"/>
    <property type="evidence" value="ECO:0007669"/>
    <property type="project" value="InterPro"/>
</dbReference>
<dbReference type="Gene3D" id="3.30.565.10">
    <property type="entry name" value="Histidine kinase-like ATPase, C-terminal domain"/>
    <property type="match status" value="1"/>
</dbReference>
<dbReference type="NCBIfam" id="TIGR00229">
    <property type="entry name" value="sensory_box"/>
    <property type="match status" value="1"/>
</dbReference>
<dbReference type="PANTHER" id="PTHR45339">
    <property type="entry name" value="HYBRID SIGNAL TRANSDUCTION HISTIDINE KINASE J"/>
    <property type="match status" value="1"/>
</dbReference>
<dbReference type="SUPFAM" id="SSF52172">
    <property type="entry name" value="CheY-like"/>
    <property type="match status" value="1"/>
</dbReference>
<feature type="region of interest" description="Disordered" evidence="4">
    <location>
        <begin position="1391"/>
        <end position="1452"/>
    </location>
</feature>
<evidence type="ECO:0000313" key="8">
    <source>
        <dbReference type="EMBL" id="SLM34220.1"/>
    </source>
</evidence>
<proteinExistence type="predicted"/>
<dbReference type="PROSITE" id="PS50109">
    <property type="entry name" value="HIS_KIN"/>
    <property type="match status" value="1"/>
</dbReference>
<dbReference type="SUPFAM" id="SSF47384">
    <property type="entry name" value="Homodimeric domain of signal transducing histidine kinase"/>
    <property type="match status" value="1"/>
</dbReference>
<dbReference type="Gene3D" id="3.40.50.2300">
    <property type="match status" value="1"/>
</dbReference>
<dbReference type="FunFam" id="3.30.565.10:FF:000010">
    <property type="entry name" value="Sensor histidine kinase RcsC"/>
    <property type="match status" value="1"/>
</dbReference>
<dbReference type="Pfam" id="PF08447">
    <property type="entry name" value="PAS_3"/>
    <property type="match status" value="1"/>
</dbReference>
<feature type="domain" description="PAC" evidence="7">
    <location>
        <begin position="585"/>
        <end position="638"/>
    </location>
</feature>
<feature type="region of interest" description="Disordered" evidence="4">
    <location>
        <begin position="287"/>
        <end position="345"/>
    </location>
</feature>
<feature type="compositionally biased region" description="Basic residues" evidence="4">
    <location>
        <begin position="217"/>
        <end position="227"/>
    </location>
</feature>
<dbReference type="InterPro" id="IPR036097">
    <property type="entry name" value="HisK_dim/P_sf"/>
</dbReference>
<feature type="region of interest" description="Disordered" evidence="4">
    <location>
        <begin position="1065"/>
        <end position="1102"/>
    </location>
</feature>
<dbReference type="CDD" id="cd16922">
    <property type="entry name" value="HATPase_EvgS-ArcB-TorS-like"/>
    <property type="match status" value="1"/>
</dbReference>
<feature type="modified residue" description="4-aspartylphosphate" evidence="3">
    <location>
        <position position="1178"/>
    </location>
</feature>
<dbReference type="EMBL" id="FWEW01000263">
    <property type="protein sequence ID" value="SLM34220.1"/>
    <property type="molecule type" value="Genomic_DNA"/>
</dbReference>
<feature type="domain" description="Response regulatory" evidence="6">
    <location>
        <begin position="1123"/>
        <end position="1251"/>
    </location>
</feature>
<dbReference type="FunFam" id="1.10.287.130:FF:000050">
    <property type="entry name" value="Related to histidine kinase"/>
    <property type="match status" value="1"/>
</dbReference>
<dbReference type="Pfam" id="PF02518">
    <property type="entry name" value="HATPase_c"/>
    <property type="match status" value="1"/>
</dbReference>
<dbReference type="CDD" id="cd00130">
    <property type="entry name" value="PAS"/>
    <property type="match status" value="1"/>
</dbReference>
<evidence type="ECO:0000256" key="1">
    <source>
        <dbReference type="ARBA" id="ARBA00022553"/>
    </source>
</evidence>
<feature type="region of interest" description="Disordered" evidence="4">
    <location>
        <begin position="1254"/>
        <end position="1322"/>
    </location>
</feature>
<feature type="domain" description="Histidine kinase" evidence="5">
    <location>
        <begin position="800"/>
        <end position="1040"/>
    </location>
</feature>
<feature type="region of interest" description="Disordered" evidence="4">
    <location>
        <begin position="1"/>
        <end position="71"/>
    </location>
</feature>
<protein>
    <submittedName>
        <fullName evidence="8">Hsp90-like protein</fullName>
    </submittedName>
</protein>
<dbReference type="InterPro" id="IPR013655">
    <property type="entry name" value="PAS_fold_3"/>
</dbReference>
<reference evidence="9" key="1">
    <citation type="submission" date="2017-03" db="EMBL/GenBank/DDBJ databases">
        <authorList>
            <person name="Sharma R."/>
            <person name="Thines M."/>
        </authorList>
    </citation>
    <scope>NUCLEOTIDE SEQUENCE [LARGE SCALE GENOMIC DNA]</scope>
</reference>
<dbReference type="SMART" id="SM00388">
    <property type="entry name" value="HisKA"/>
    <property type="match status" value="1"/>
</dbReference>
<dbReference type="InterPro" id="IPR005467">
    <property type="entry name" value="His_kinase_dom"/>
</dbReference>
<sequence>MTSSPPARHNGSKTPSPHNLDVTSYPTLKQSLSATRFHSPQAASNDRDGYFGIKNGGGPRSPRSNRDSPSLFVDIPMQTTVAQTALTALQYLPTPLLVLSSLKTVILANEAMARLLGLDAGEEGLDDEDGGGDEQETPAAAVLYGQPLSQIGIDLLQDGHPVWVSWEKFLDGLADDMDQRASREHTPEPQNVLESGDTTPTIASENHARSGIDPLPSKRRSAGRRKGPAFVHDAVVNVVLSPKSIASANTSSSNEFKPSLSNDQIQASMIISIWKLESQRYFTLTFTHPSAPSEPPPKAQSRPVSRYPPSSTRSLSSEPSPASSHGSRSSSSAGSSPTSLLNSPRALSISGTPLLPFGGPSRAGIAAPPSILQKITKMKDAILNSMELPIFAMWKDQSLAFPNKAAAHLMHAAADPDTDDTQDILERFKVYSQNFDRQLRPEEYPIAELCRSQRPFTGWKIGVIDSDMKRINYDVSGEGIFDEKTGEFLAGIVVLKDVTEYTSELAAKDEENEQQFQLICETMPQMLWTTTATGQNDWFSRRWYDYTGRSMQASITEGWESSFHPDEVPETTRRWHHCLETGEEFSVEYRCRRHDGAWRWMLGRALPLRDQKSGKILKWFGTCTDIHELVEARQSARSTREQLLNVIAHAQVTVWTIDKDRKLTFLEGKLMWDEEEQDVSDDHLGSNVYEVFGRHTGEKDLPLYKGPIEAILKGKVTEEISEHHIEGSGRWFRTRFVPIRAGGEDGVESVDGVYGVSMDVTELKEQEADLHTKEKQNTRLLSQEAAAKEASNLKSQFLANMSHEIRTPIAGVIGMSELLIDTDLDPEQRECAENIQRSANGLLTVINDILDLSKVESGRLDIEEVQFSLSLVISDVSKMLSFAAERKNLRFESDIRIGMEHELIVMGDPGRVRQILTNLLTNSIKFTTEGYVKIAAMVTKETSEMIEVMFSVEDTGIGIEEEVRKRLFKPFSQADSSTARRFGGTGLGLTISKNVSTLPFRSMGFFLTHVQLVDLMHGTISLTSALGSGTTASFSIPFNKPQFPGGAGAPLVDLGSIPYRLQSEMSVSGRGSNDDRQMGTPTPQSPAEYRSDMPSPSVPGTPATPAAFDHDMFLPDAERSKVHVLVVEDNAINQQIALKRIKKLGFSVNAVWNGKEALDYLLQEPSETHPKPDVILMDVQMPILDGYRATHFIRHHTPYSNLPGIGAVPIVAMTASAIQGDREKCRRAGMDDYLAKPVKGKTLEKMLVKWATKSRSKSSCDSQHTDHDSNCAEGSNPDLRSLDSPVVADNSGHSRAIAASTSLPGAESEGDRGLRRVEAEEKAKALRDDKLLAASEPSDPYHRPPGAVQGLTRAIQGPARAGPPPAALTIENVGRLGREQAAEQIRVHTLEDGNPDTLDFGSNEDMEVEVGGEGSPVSSLRRYGKGYRERESRLNRNDSDISQLTVTPRSMR</sequence>
<dbReference type="SUPFAM" id="SSF55785">
    <property type="entry name" value="PYP-like sensor domain (PAS domain)"/>
    <property type="match status" value="2"/>
</dbReference>
<dbReference type="InterPro" id="IPR001610">
    <property type="entry name" value="PAC"/>
</dbReference>
<keyword evidence="9" id="KW-1185">Reference proteome</keyword>
<dbReference type="InterPro" id="IPR035965">
    <property type="entry name" value="PAS-like_dom_sf"/>
</dbReference>
<feature type="region of interest" description="Disordered" evidence="4">
    <location>
        <begin position="179"/>
        <end position="227"/>
    </location>
</feature>
<dbReference type="InterPro" id="IPR001789">
    <property type="entry name" value="Sig_transdc_resp-reg_receiver"/>
</dbReference>
<dbReference type="SMART" id="SM00448">
    <property type="entry name" value="REC"/>
    <property type="match status" value="1"/>
</dbReference>
<dbReference type="CDD" id="cd17546">
    <property type="entry name" value="REC_hyHK_CKI1_RcsC-like"/>
    <property type="match status" value="1"/>
</dbReference>
<evidence type="ECO:0000313" key="9">
    <source>
        <dbReference type="Proteomes" id="UP000192927"/>
    </source>
</evidence>
<dbReference type="SUPFAM" id="SSF55874">
    <property type="entry name" value="ATPase domain of HSP90 chaperone/DNA topoisomerase II/histidine kinase"/>
    <property type="match status" value="1"/>
</dbReference>
<dbReference type="InterPro" id="IPR036890">
    <property type="entry name" value="HATPase_C_sf"/>
</dbReference>
<dbReference type="PANTHER" id="PTHR45339:SF1">
    <property type="entry name" value="HYBRID SIGNAL TRANSDUCTION HISTIDINE KINASE J"/>
    <property type="match status" value="1"/>
</dbReference>
<dbReference type="PROSITE" id="PS50110">
    <property type="entry name" value="RESPONSE_REGULATORY"/>
    <property type="match status" value="1"/>
</dbReference>
<dbReference type="InterPro" id="IPR004358">
    <property type="entry name" value="Sig_transdc_His_kin-like_C"/>
</dbReference>
<feature type="compositionally biased region" description="Basic and acidic residues" evidence="4">
    <location>
        <begin position="1426"/>
        <end position="1439"/>
    </location>
</feature>
<dbReference type="Proteomes" id="UP000192927">
    <property type="component" value="Unassembled WGS sequence"/>
</dbReference>
<dbReference type="Gene3D" id="1.10.287.130">
    <property type="match status" value="1"/>
</dbReference>
<dbReference type="InterPro" id="IPR011006">
    <property type="entry name" value="CheY-like_superfamily"/>
</dbReference>
<evidence type="ECO:0000256" key="2">
    <source>
        <dbReference type="ARBA" id="ARBA00023012"/>
    </source>
</evidence>
<keyword evidence="2" id="KW-0902">Two-component regulatory system</keyword>
<dbReference type="SMART" id="SM00387">
    <property type="entry name" value="HATPase_c"/>
    <property type="match status" value="1"/>
</dbReference>
<dbReference type="PROSITE" id="PS50113">
    <property type="entry name" value="PAC"/>
    <property type="match status" value="2"/>
</dbReference>
<evidence type="ECO:0000259" key="7">
    <source>
        <dbReference type="PROSITE" id="PS50113"/>
    </source>
</evidence>
<feature type="compositionally biased region" description="Polar residues" evidence="4">
    <location>
        <begin position="188"/>
        <end position="204"/>
    </location>
</feature>
<feature type="compositionally biased region" description="Low complexity" evidence="4">
    <location>
        <begin position="308"/>
        <end position="340"/>
    </location>
</feature>
<dbReference type="Pfam" id="PF00512">
    <property type="entry name" value="HisKA"/>
    <property type="match status" value="1"/>
</dbReference>
<dbReference type="InterPro" id="IPR003594">
    <property type="entry name" value="HATPase_dom"/>
</dbReference>
<accession>A0A1W5CTW3</accession>
<dbReference type="Pfam" id="PF00072">
    <property type="entry name" value="Response_reg"/>
    <property type="match status" value="1"/>
</dbReference>
<evidence type="ECO:0000259" key="5">
    <source>
        <dbReference type="PROSITE" id="PS50109"/>
    </source>
</evidence>
<dbReference type="InterPro" id="IPR000014">
    <property type="entry name" value="PAS"/>
</dbReference>
<name>A0A1W5CTW3_9LECA</name>
<dbReference type="Gene3D" id="3.30.450.20">
    <property type="entry name" value="PAS domain"/>
    <property type="match status" value="2"/>
</dbReference>
<feature type="compositionally biased region" description="Basic and acidic residues" evidence="4">
    <location>
        <begin position="1309"/>
        <end position="1322"/>
    </location>
</feature>
<evidence type="ECO:0000259" key="6">
    <source>
        <dbReference type="PROSITE" id="PS50110"/>
    </source>
</evidence>
<organism evidence="8 9">
    <name type="scientific">Lasallia pustulata</name>
    <dbReference type="NCBI Taxonomy" id="136370"/>
    <lineage>
        <taxon>Eukaryota</taxon>
        <taxon>Fungi</taxon>
        <taxon>Dikarya</taxon>
        <taxon>Ascomycota</taxon>
        <taxon>Pezizomycotina</taxon>
        <taxon>Lecanoromycetes</taxon>
        <taxon>OSLEUM clade</taxon>
        <taxon>Umbilicariomycetidae</taxon>
        <taxon>Umbilicariales</taxon>
        <taxon>Umbilicariaceae</taxon>
        <taxon>Lasallia</taxon>
    </lineage>
</organism>
<dbReference type="InterPro" id="IPR003661">
    <property type="entry name" value="HisK_dim/P_dom"/>
</dbReference>
<dbReference type="CDD" id="cd00082">
    <property type="entry name" value="HisKA"/>
    <property type="match status" value="1"/>
</dbReference>
<dbReference type="InterPro" id="IPR000700">
    <property type="entry name" value="PAS-assoc_C"/>
</dbReference>
<evidence type="ECO:0000256" key="4">
    <source>
        <dbReference type="SAM" id="MobiDB-lite"/>
    </source>
</evidence>
<evidence type="ECO:0000256" key="3">
    <source>
        <dbReference type="PROSITE-ProRule" id="PRU00169"/>
    </source>
</evidence>
<feature type="domain" description="PAC" evidence="7">
    <location>
        <begin position="716"/>
        <end position="772"/>
    </location>
</feature>
<feature type="compositionally biased region" description="Polar residues" evidence="4">
    <location>
        <begin position="1440"/>
        <end position="1452"/>
    </location>
</feature>
<dbReference type="FunFam" id="3.30.450.20:FF:000099">
    <property type="entry name" value="Sensory box sensor histidine kinase"/>
    <property type="match status" value="1"/>
</dbReference>
<dbReference type="SMART" id="SM00086">
    <property type="entry name" value="PAC"/>
    <property type="match status" value="2"/>
</dbReference>
<dbReference type="PRINTS" id="PR00344">
    <property type="entry name" value="BCTRLSENSOR"/>
</dbReference>
<keyword evidence="1 3" id="KW-0597">Phosphoprotein</keyword>
<feature type="compositionally biased region" description="Polar residues" evidence="4">
    <location>
        <begin position="12"/>
        <end position="44"/>
    </location>
</feature>